<evidence type="ECO:0000259" key="6">
    <source>
        <dbReference type="PROSITE" id="PS50835"/>
    </source>
</evidence>
<dbReference type="PROSITE" id="PS50835">
    <property type="entry name" value="IG_LIKE"/>
    <property type="match status" value="1"/>
</dbReference>
<feature type="compositionally biased region" description="Polar residues" evidence="3">
    <location>
        <begin position="368"/>
        <end position="383"/>
    </location>
</feature>
<dbReference type="InterPro" id="IPR036179">
    <property type="entry name" value="Ig-like_dom_sf"/>
</dbReference>
<dbReference type="InterPro" id="IPR037055">
    <property type="entry name" value="MHC_I-like_Ag-recog_sf"/>
</dbReference>
<dbReference type="PANTHER" id="PTHR16675:SF237">
    <property type="entry name" value="MHC CLASS I ANTIGEN TRANSCRIPT VARIANT 1-RELATED"/>
    <property type="match status" value="1"/>
</dbReference>
<evidence type="ECO:0000313" key="8">
    <source>
        <dbReference type="RefSeq" id="XP_050924612.1"/>
    </source>
</evidence>
<dbReference type="GO" id="GO:0009897">
    <property type="term" value="C:external side of plasma membrane"/>
    <property type="evidence" value="ECO:0007669"/>
    <property type="project" value="TreeGrafter"/>
</dbReference>
<keyword evidence="1" id="KW-0325">Glycoprotein</keyword>
<dbReference type="Pfam" id="PF00129">
    <property type="entry name" value="MHC_I"/>
    <property type="match status" value="1"/>
</dbReference>
<evidence type="ECO:0000313" key="7">
    <source>
        <dbReference type="Proteomes" id="UP000694890"/>
    </source>
</evidence>
<keyword evidence="5" id="KW-0732">Signal</keyword>
<dbReference type="InterPro" id="IPR007110">
    <property type="entry name" value="Ig-like_dom"/>
</dbReference>
<dbReference type="InterPro" id="IPR003597">
    <property type="entry name" value="Ig_C1-set"/>
</dbReference>
<comment type="similarity">
    <text evidence="2">Belongs to the MHC class I family.</text>
</comment>
<sequence length="390" mass="44223">MRRVILFLFLCHAASAVRHSLKYFYTASSGIPDFPEFVSLGMLDGVQMVYYDSNIKKVIPKQDWMAENEGPEYWESETQKSIGSEQIFKVNIETAKNRFNQTGGVHIAQRMFGCEWDNETGEVKGYDQHGYDGEDFIVFDLKTETWIAPKPQAVITKLKWDDNKASIAQWKNYLTQVCPEWLKKYVNYGRSSLLRTDRPSVSLLQKTPSSPVSCHATGFYPDRAMMFWRKDGEELHEDVDRGEILPNHDGTFQMSVDLKVSSVSPEDWRRYDCVFQLSGVKEDIITKLDKAEIRTNWGKTGLRETSNDVTVPITAAVVVVALVLFAVSGFVVYKTKKGKSEKSSQQSETSSHSSDNSAKGSDKEPDTLSFNYNNNSSTESADSNKPLMKR</sequence>
<dbReference type="GO" id="GO:0006955">
    <property type="term" value="P:immune response"/>
    <property type="evidence" value="ECO:0007669"/>
    <property type="project" value="TreeGrafter"/>
</dbReference>
<keyword evidence="4" id="KW-0812">Transmembrane</keyword>
<evidence type="ECO:0000256" key="1">
    <source>
        <dbReference type="ARBA" id="ARBA00023180"/>
    </source>
</evidence>
<dbReference type="Gene3D" id="2.60.40.10">
    <property type="entry name" value="Immunoglobulins"/>
    <property type="match status" value="1"/>
</dbReference>
<name>A0AAJ8DMJ9_LATCA</name>
<dbReference type="InterPro" id="IPR011161">
    <property type="entry name" value="MHC_I-like_Ag-recog"/>
</dbReference>
<dbReference type="InterPro" id="IPR011162">
    <property type="entry name" value="MHC_I/II-like_Ag-recog"/>
</dbReference>
<dbReference type="GO" id="GO:0005615">
    <property type="term" value="C:extracellular space"/>
    <property type="evidence" value="ECO:0007669"/>
    <property type="project" value="TreeGrafter"/>
</dbReference>
<feature type="region of interest" description="Disordered" evidence="3">
    <location>
        <begin position="338"/>
        <end position="390"/>
    </location>
</feature>
<keyword evidence="4" id="KW-1133">Transmembrane helix</keyword>
<feature type="chain" id="PRO_5042578261" evidence="5">
    <location>
        <begin position="17"/>
        <end position="390"/>
    </location>
</feature>
<dbReference type="InterPro" id="IPR013783">
    <property type="entry name" value="Ig-like_fold"/>
</dbReference>
<dbReference type="FunFam" id="2.60.40.10:FF:000943">
    <property type="entry name" value="Classical MHC class I molecule, alpha-chain"/>
    <property type="match status" value="1"/>
</dbReference>
<gene>
    <name evidence="8" type="primary">LOC108881900</name>
</gene>
<dbReference type="PRINTS" id="PR01638">
    <property type="entry name" value="MHCCLASSI"/>
</dbReference>
<dbReference type="SUPFAM" id="SSF48726">
    <property type="entry name" value="Immunoglobulin"/>
    <property type="match status" value="1"/>
</dbReference>
<dbReference type="PANTHER" id="PTHR16675">
    <property type="entry name" value="MHC CLASS I-RELATED"/>
    <property type="match status" value="1"/>
</dbReference>
<feature type="domain" description="Ig-like" evidence="6">
    <location>
        <begin position="199"/>
        <end position="286"/>
    </location>
</feature>
<reference evidence="8" key="1">
    <citation type="submission" date="2025-08" db="UniProtKB">
        <authorList>
            <consortium name="RefSeq"/>
        </authorList>
    </citation>
    <scope>IDENTIFICATION</scope>
    <source>
        <tissue evidence="8">Brain</tissue>
    </source>
</reference>
<dbReference type="RefSeq" id="XP_050924612.1">
    <property type="nucleotide sequence ID" value="XM_051068655.1"/>
</dbReference>
<evidence type="ECO:0000256" key="5">
    <source>
        <dbReference type="SAM" id="SignalP"/>
    </source>
</evidence>
<feature type="signal peptide" evidence="5">
    <location>
        <begin position="1"/>
        <end position="16"/>
    </location>
</feature>
<dbReference type="FunFam" id="3.30.500.10:FF:000001">
    <property type="entry name" value="H-2 class I histocompatibility antigen, alpha chain"/>
    <property type="match status" value="1"/>
</dbReference>
<dbReference type="InterPro" id="IPR001039">
    <property type="entry name" value="MHC_I_a_a1/a2"/>
</dbReference>
<proteinExistence type="inferred from homology"/>
<dbReference type="Proteomes" id="UP000694890">
    <property type="component" value="Linkage group LG3"/>
</dbReference>
<dbReference type="InterPro" id="IPR050208">
    <property type="entry name" value="MHC_class-I_related"/>
</dbReference>
<evidence type="ECO:0000256" key="3">
    <source>
        <dbReference type="SAM" id="MobiDB-lite"/>
    </source>
</evidence>
<organism evidence="7 8">
    <name type="scientific">Lates calcarifer</name>
    <name type="common">Barramundi</name>
    <name type="synonym">Holocentrus calcarifer</name>
    <dbReference type="NCBI Taxonomy" id="8187"/>
    <lineage>
        <taxon>Eukaryota</taxon>
        <taxon>Metazoa</taxon>
        <taxon>Chordata</taxon>
        <taxon>Craniata</taxon>
        <taxon>Vertebrata</taxon>
        <taxon>Euteleostomi</taxon>
        <taxon>Actinopterygii</taxon>
        <taxon>Neopterygii</taxon>
        <taxon>Teleostei</taxon>
        <taxon>Neoteleostei</taxon>
        <taxon>Acanthomorphata</taxon>
        <taxon>Carangaria</taxon>
        <taxon>Carangaria incertae sedis</taxon>
        <taxon>Centropomidae</taxon>
        <taxon>Lates</taxon>
    </lineage>
</organism>
<dbReference type="CDD" id="cd07698">
    <property type="entry name" value="IgC1_MHC_I_alpha3"/>
    <property type="match status" value="1"/>
</dbReference>
<keyword evidence="4" id="KW-0472">Membrane</keyword>
<dbReference type="GeneID" id="108881900"/>
<protein>
    <submittedName>
        <fullName evidence="8">Class I histocompatibility antigen, F10 alpha chain isoform X3</fullName>
    </submittedName>
</protein>
<dbReference type="Gene3D" id="3.30.500.10">
    <property type="entry name" value="MHC class I-like antigen recognition-like"/>
    <property type="match status" value="1"/>
</dbReference>
<accession>A0AAJ8DMJ9</accession>
<dbReference type="Pfam" id="PF07654">
    <property type="entry name" value="C1-set"/>
    <property type="match status" value="1"/>
</dbReference>
<feature type="transmembrane region" description="Helical" evidence="4">
    <location>
        <begin position="313"/>
        <end position="333"/>
    </location>
</feature>
<dbReference type="AlphaFoldDB" id="A0AAJ8DMJ9"/>
<evidence type="ECO:0000256" key="4">
    <source>
        <dbReference type="SAM" id="Phobius"/>
    </source>
</evidence>
<evidence type="ECO:0000256" key="2">
    <source>
        <dbReference type="RuleBase" id="RU004439"/>
    </source>
</evidence>
<dbReference type="SMART" id="SM00407">
    <property type="entry name" value="IGc1"/>
    <property type="match status" value="1"/>
</dbReference>
<dbReference type="SUPFAM" id="SSF54452">
    <property type="entry name" value="MHC antigen-recognition domain"/>
    <property type="match status" value="1"/>
</dbReference>
<feature type="compositionally biased region" description="Low complexity" evidence="3">
    <location>
        <begin position="343"/>
        <end position="354"/>
    </location>
</feature>